<dbReference type="InterPro" id="IPR024936">
    <property type="entry name" value="Cyclophilin-type_PPIase"/>
</dbReference>
<dbReference type="PROSITE" id="PS00170">
    <property type="entry name" value="CSA_PPIASE_1"/>
    <property type="match status" value="1"/>
</dbReference>
<evidence type="ECO:0000256" key="3">
    <source>
        <dbReference type="ARBA" id="ARBA00023110"/>
    </source>
</evidence>
<comment type="catalytic activity">
    <reaction evidence="5">
        <text>[protein]-peptidylproline (omega=180) = [protein]-peptidylproline (omega=0)</text>
        <dbReference type="Rhea" id="RHEA:16237"/>
        <dbReference type="Rhea" id="RHEA-COMP:10747"/>
        <dbReference type="Rhea" id="RHEA-COMP:10748"/>
        <dbReference type="ChEBI" id="CHEBI:83833"/>
        <dbReference type="ChEBI" id="CHEBI:83834"/>
        <dbReference type="EC" id="5.2.1.8"/>
    </reaction>
</comment>
<dbReference type="InterPro" id="IPR029000">
    <property type="entry name" value="Cyclophilin-like_dom_sf"/>
</dbReference>
<comment type="caution">
    <text evidence="7">The sequence shown here is derived from an EMBL/GenBank/DDBJ whole genome shotgun (WGS) entry which is preliminary data.</text>
</comment>
<dbReference type="RefSeq" id="WP_214237383.1">
    <property type="nucleotide sequence ID" value="NZ_JABBFR010000012.1"/>
</dbReference>
<accession>A0ABS5SXA8</accession>
<dbReference type="SUPFAM" id="SSF50891">
    <property type="entry name" value="Cyclophilin-like"/>
    <property type="match status" value="1"/>
</dbReference>
<dbReference type="EC" id="5.2.1.8" evidence="5"/>
<organism evidence="7 8">
    <name type="scientific">Rosenbergiella gaditana</name>
    <dbReference type="NCBI Taxonomy" id="2726987"/>
    <lineage>
        <taxon>Bacteria</taxon>
        <taxon>Pseudomonadati</taxon>
        <taxon>Pseudomonadota</taxon>
        <taxon>Gammaproteobacteria</taxon>
        <taxon>Enterobacterales</taxon>
        <taxon>Erwiniaceae</taxon>
        <taxon>Rosenbergiella</taxon>
    </lineage>
</organism>
<dbReference type="EMBL" id="JABBFR010000012">
    <property type="protein sequence ID" value="MBT0724719.1"/>
    <property type="molecule type" value="Genomic_DNA"/>
</dbReference>
<sequence>MVTFQTNFGDIVIKTFDEQAPETVKNFLSYCGEGFYDNTIFHRVINGFMIQGGGFEPGMQQKNTKAEIRNEANNGLKNTRGTLAMARTSAPHSATAQFFINVADNDFLNFRDESVQGWGYCVFAEVIEGMDVVEKIKAVSTGRSGMHQDVPKEDVVIQKAIVTE</sequence>
<dbReference type="Proteomes" id="UP000790096">
    <property type="component" value="Unassembled WGS sequence"/>
</dbReference>
<evidence type="ECO:0000256" key="2">
    <source>
        <dbReference type="ARBA" id="ARBA00007365"/>
    </source>
</evidence>
<comment type="similarity">
    <text evidence="2 5">Belongs to the cyclophilin-type PPIase family.</text>
</comment>
<gene>
    <name evidence="7" type="primary">ppiB</name>
    <name evidence="7" type="ORF">HH682_09800</name>
</gene>
<comment type="function">
    <text evidence="1 5">PPIases accelerate the folding of proteins. It catalyzes the cis-trans isomerization of proline imidic peptide bonds in oligopeptides.</text>
</comment>
<dbReference type="InterPro" id="IPR002130">
    <property type="entry name" value="Cyclophilin-type_PPIase_dom"/>
</dbReference>
<keyword evidence="4 5" id="KW-0413">Isomerase</keyword>
<dbReference type="PRINTS" id="PR00153">
    <property type="entry name" value="CSAPPISMRASE"/>
</dbReference>
<evidence type="ECO:0000313" key="8">
    <source>
        <dbReference type="Proteomes" id="UP000790096"/>
    </source>
</evidence>
<evidence type="ECO:0000256" key="5">
    <source>
        <dbReference type="RuleBase" id="RU363019"/>
    </source>
</evidence>
<dbReference type="GO" id="GO:0003755">
    <property type="term" value="F:peptidyl-prolyl cis-trans isomerase activity"/>
    <property type="evidence" value="ECO:0007669"/>
    <property type="project" value="UniProtKB-EC"/>
</dbReference>
<feature type="domain" description="PPIase cyclophilin-type" evidence="6">
    <location>
        <begin position="1"/>
        <end position="162"/>
    </location>
</feature>
<evidence type="ECO:0000259" key="6">
    <source>
        <dbReference type="PROSITE" id="PS50072"/>
    </source>
</evidence>
<evidence type="ECO:0000256" key="1">
    <source>
        <dbReference type="ARBA" id="ARBA00002388"/>
    </source>
</evidence>
<dbReference type="InterPro" id="IPR044665">
    <property type="entry name" value="E_coli_cyclophilin_A-like"/>
</dbReference>
<evidence type="ECO:0000313" key="7">
    <source>
        <dbReference type="EMBL" id="MBT0724719.1"/>
    </source>
</evidence>
<dbReference type="PROSITE" id="PS50072">
    <property type="entry name" value="CSA_PPIASE_2"/>
    <property type="match status" value="1"/>
</dbReference>
<dbReference type="Pfam" id="PF00160">
    <property type="entry name" value="Pro_isomerase"/>
    <property type="match status" value="1"/>
</dbReference>
<name>A0ABS5SXA8_9GAMM</name>
<dbReference type="PIRSF" id="PIRSF001467">
    <property type="entry name" value="Peptidylpro_ismrse"/>
    <property type="match status" value="1"/>
</dbReference>
<dbReference type="Gene3D" id="2.40.100.10">
    <property type="entry name" value="Cyclophilin-like"/>
    <property type="match status" value="1"/>
</dbReference>
<keyword evidence="3 5" id="KW-0697">Rotamase</keyword>
<protein>
    <recommendedName>
        <fullName evidence="5">Peptidyl-prolyl cis-trans isomerase</fullName>
        <shortName evidence="5">PPIase</shortName>
        <ecNumber evidence="5">5.2.1.8</ecNumber>
    </recommendedName>
</protein>
<reference evidence="7 8" key="1">
    <citation type="submission" date="2020-04" db="EMBL/GenBank/DDBJ databases">
        <title>Genome sequencing of Rosenbergiella species.</title>
        <authorList>
            <person name="Alvarez-Perez S."/>
            <person name="Lievens B."/>
        </authorList>
    </citation>
    <scope>NUCLEOTIDE SEQUENCE [LARGE SCALE GENOMIC DNA]</scope>
    <source>
        <strain evidence="7 8">S61</strain>
    </source>
</reference>
<dbReference type="NCBIfam" id="NF008057">
    <property type="entry name" value="PRK10791.1"/>
    <property type="match status" value="1"/>
</dbReference>
<keyword evidence="8" id="KW-1185">Reference proteome</keyword>
<evidence type="ECO:0000256" key="4">
    <source>
        <dbReference type="ARBA" id="ARBA00023235"/>
    </source>
</evidence>
<dbReference type="CDD" id="cd01920">
    <property type="entry name" value="cyclophilin_EcCYP_like"/>
    <property type="match status" value="1"/>
</dbReference>
<dbReference type="PANTHER" id="PTHR43246">
    <property type="entry name" value="PEPTIDYL-PROLYL CIS-TRANS ISOMERASE CYP38, CHLOROPLASTIC"/>
    <property type="match status" value="1"/>
</dbReference>
<dbReference type="InterPro" id="IPR020892">
    <property type="entry name" value="Cyclophilin-type_PPIase_CS"/>
</dbReference>
<proteinExistence type="inferred from homology"/>